<keyword evidence="4" id="KW-1133">Transmembrane helix</keyword>
<evidence type="ECO:0000256" key="6">
    <source>
        <dbReference type="RuleBase" id="RU363053"/>
    </source>
</evidence>
<keyword evidence="9" id="KW-1185">Reference proteome</keyword>
<keyword evidence="5" id="KW-0472">Membrane</keyword>
<name>A0A6A5WEV4_9PLEO</name>
<gene>
    <name evidence="8" type="ORF">P154DRAFT_523952</name>
</gene>
<proteinExistence type="inferred from homology"/>
<reference evidence="8" key="1">
    <citation type="journal article" date="2020" name="Stud. Mycol.">
        <title>101 Dothideomycetes genomes: a test case for predicting lifestyles and emergence of pathogens.</title>
        <authorList>
            <person name="Haridas S."/>
            <person name="Albert R."/>
            <person name="Binder M."/>
            <person name="Bloem J."/>
            <person name="Labutti K."/>
            <person name="Salamov A."/>
            <person name="Andreopoulos B."/>
            <person name="Baker S."/>
            <person name="Barry K."/>
            <person name="Bills G."/>
            <person name="Bluhm B."/>
            <person name="Cannon C."/>
            <person name="Castanera R."/>
            <person name="Culley D."/>
            <person name="Daum C."/>
            <person name="Ezra D."/>
            <person name="Gonzalez J."/>
            <person name="Henrissat B."/>
            <person name="Kuo A."/>
            <person name="Liang C."/>
            <person name="Lipzen A."/>
            <person name="Lutzoni F."/>
            <person name="Magnuson J."/>
            <person name="Mondo S."/>
            <person name="Nolan M."/>
            <person name="Ohm R."/>
            <person name="Pangilinan J."/>
            <person name="Park H.-J."/>
            <person name="Ramirez L."/>
            <person name="Alfaro M."/>
            <person name="Sun H."/>
            <person name="Tritt A."/>
            <person name="Yoshinaga Y."/>
            <person name="Zwiers L.-H."/>
            <person name="Turgeon B."/>
            <person name="Goodwin S."/>
            <person name="Spatafora J."/>
            <person name="Crous P."/>
            <person name="Grigoriev I."/>
        </authorList>
    </citation>
    <scope>NUCLEOTIDE SEQUENCE</scope>
    <source>
        <strain evidence="8">CBS 123094</strain>
    </source>
</reference>
<protein>
    <submittedName>
        <fullName evidence="8">Uncharacterized protein</fullName>
    </submittedName>
</protein>
<evidence type="ECO:0000256" key="5">
    <source>
        <dbReference type="ARBA" id="ARBA00023136"/>
    </source>
</evidence>
<evidence type="ECO:0000256" key="7">
    <source>
        <dbReference type="SAM" id="MobiDB-lite"/>
    </source>
</evidence>
<feature type="region of interest" description="Disordered" evidence="7">
    <location>
        <begin position="170"/>
        <end position="193"/>
    </location>
</feature>
<feature type="compositionally biased region" description="Basic and acidic residues" evidence="7">
    <location>
        <begin position="183"/>
        <end position="193"/>
    </location>
</feature>
<dbReference type="OrthoDB" id="430207at2759"/>
<evidence type="ECO:0000256" key="1">
    <source>
        <dbReference type="ARBA" id="ARBA00004141"/>
    </source>
</evidence>
<keyword evidence="3" id="KW-0812">Transmembrane</keyword>
<dbReference type="AlphaFoldDB" id="A0A6A5WEV4"/>
<evidence type="ECO:0000313" key="9">
    <source>
        <dbReference type="Proteomes" id="UP000799779"/>
    </source>
</evidence>
<evidence type="ECO:0000256" key="3">
    <source>
        <dbReference type="ARBA" id="ARBA00022692"/>
    </source>
</evidence>
<accession>A0A6A5WEV4</accession>
<evidence type="ECO:0000256" key="2">
    <source>
        <dbReference type="ARBA" id="ARBA00006824"/>
    </source>
</evidence>
<dbReference type="PANTHER" id="PTHR11266">
    <property type="entry name" value="PEROXISOMAL MEMBRANE PROTEIN 2, PXMP2 MPV17"/>
    <property type="match status" value="1"/>
</dbReference>
<evidence type="ECO:0000256" key="4">
    <source>
        <dbReference type="ARBA" id="ARBA00022989"/>
    </source>
</evidence>
<dbReference type="Proteomes" id="UP000799779">
    <property type="component" value="Unassembled WGS sequence"/>
</dbReference>
<dbReference type="PANTHER" id="PTHR11266:SF17">
    <property type="entry name" value="PROTEIN MPV17"/>
    <property type="match status" value="1"/>
</dbReference>
<dbReference type="GO" id="GO:0005739">
    <property type="term" value="C:mitochondrion"/>
    <property type="evidence" value="ECO:0007669"/>
    <property type="project" value="TreeGrafter"/>
</dbReference>
<dbReference type="GO" id="GO:0016020">
    <property type="term" value="C:membrane"/>
    <property type="evidence" value="ECO:0007669"/>
    <property type="project" value="UniProtKB-SubCell"/>
</dbReference>
<sequence length="193" mass="21403">MLRWYQTRLKAAPLVTQAATTAILFATGDVLSQHAVEKVEKHNYARTGRMGFYGGAIFGPAAVKWYTLLATRINLSTTNRTIAARVAADQLLFAPTNMTLFLSSMALMEGSSPVQKLQTSWTTGMKMNFLLWPWVQGVNFRFVPLEHRVLVVNVVALGWNCYLSFLNSGNSDSSRKSIGGDSVEEKEKKTHVA</sequence>
<organism evidence="8 9">
    <name type="scientific">Amniculicola lignicola CBS 123094</name>
    <dbReference type="NCBI Taxonomy" id="1392246"/>
    <lineage>
        <taxon>Eukaryota</taxon>
        <taxon>Fungi</taxon>
        <taxon>Dikarya</taxon>
        <taxon>Ascomycota</taxon>
        <taxon>Pezizomycotina</taxon>
        <taxon>Dothideomycetes</taxon>
        <taxon>Pleosporomycetidae</taxon>
        <taxon>Pleosporales</taxon>
        <taxon>Amniculicolaceae</taxon>
        <taxon>Amniculicola</taxon>
    </lineage>
</organism>
<dbReference type="InterPro" id="IPR007248">
    <property type="entry name" value="Mpv17_PMP22"/>
</dbReference>
<dbReference type="EMBL" id="ML977602">
    <property type="protein sequence ID" value="KAF1998671.1"/>
    <property type="molecule type" value="Genomic_DNA"/>
</dbReference>
<comment type="similarity">
    <text evidence="2 6">Belongs to the peroxisomal membrane protein PXMP2/4 family.</text>
</comment>
<evidence type="ECO:0000313" key="8">
    <source>
        <dbReference type="EMBL" id="KAF1998671.1"/>
    </source>
</evidence>
<comment type="subcellular location">
    <subcellularLocation>
        <location evidence="1">Membrane</location>
        <topology evidence="1">Multi-pass membrane protein</topology>
    </subcellularLocation>
</comment>
<dbReference type="Pfam" id="PF04117">
    <property type="entry name" value="Mpv17_PMP22"/>
    <property type="match status" value="1"/>
</dbReference>